<proteinExistence type="predicted"/>
<dbReference type="Pfam" id="PF06985">
    <property type="entry name" value="HET"/>
    <property type="match status" value="1"/>
</dbReference>
<dbReference type="Proteomes" id="UP000799770">
    <property type="component" value="Unassembled WGS sequence"/>
</dbReference>
<feature type="domain" description="Heterokaryon incompatibility" evidence="1">
    <location>
        <begin position="240"/>
        <end position="417"/>
    </location>
</feature>
<sequence>MDGWSEAQEQAYQQYAQTGQLWKKAQAMYPDDMPEKEGLLHGASVFTLLLNKTIQIEQAKSFDESLTRAQRTSWRVLRDWYNGKYQSESLTKPLQQFISFLHSVESPSKWYTIDDFPDIEKSLYHSTIARLFEAEFFPRRINFSDEPDDVYMTWPELSRYLRHAREEALLHATCQRLGFHHLPEQPLVAKEDVQDVLSSTLDPCWWLESSKHSEEMPYYLWEVASKRTVIVASLATRPLYTCVSHTWGRWRIRNASFVIDGVPWSVPAVTRFDVRTLADIFFERVWTTPYLWFDLFCIPQDGSELATTEIARQHTIFKNSTVAAAWINGVSSWEIEASAIEWLSLSYIRATTSPSLYSIEDALAKARVPADQHIAAIGEQTPLKGEDIFRLQDQVLNAASLTLQPGAWFTSLWTLQEAYLCPHMILLSWDWEPLRDKAGYLITLDNQIALAEIASSVLQYSKYPGSDFRRPTAYNAERGLQAVQDPKKQPSEVPEGVREMLALVNMTKMSDLCRPSPTSVLVLGNMRRCSESRAQAIMCILGTTEWYNQYISVHDRPPPETNLVLGMYPHAFVEEVANKFGAPFFLTTKPTSSTRFIYRAVILQRSLGSMLPFAAGHGRRSVGSPPQLAEGMELEDHPDVRSWVIKANGRVLIPKAGILASSRAQKDPWNEMAWIMDCHPEKSSLKEERMTDWLKKQSSTYHWYAVALARDSGSIHGLILKEARPRFSRMRFLVKCGIFVTYTQGFPASKNVNWTLL</sequence>
<dbReference type="AlphaFoldDB" id="A0A6A5ZU05"/>
<reference evidence="2" key="1">
    <citation type="journal article" date="2020" name="Stud. Mycol.">
        <title>101 Dothideomycetes genomes: a test case for predicting lifestyles and emergence of pathogens.</title>
        <authorList>
            <person name="Haridas S."/>
            <person name="Albert R."/>
            <person name="Binder M."/>
            <person name="Bloem J."/>
            <person name="Labutti K."/>
            <person name="Salamov A."/>
            <person name="Andreopoulos B."/>
            <person name="Baker S."/>
            <person name="Barry K."/>
            <person name="Bills G."/>
            <person name="Bluhm B."/>
            <person name="Cannon C."/>
            <person name="Castanera R."/>
            <person name="Culley D."/>
            <person name="Daum C."/>
            <person name="Ezra D."/>
            <person name="Gonzalez J."/>
            <person name="Henrissat B."/>
            <person name="Kuo A."/>
            <person name="Liang C."/>
            <person name="Lipzen A."/>
            <person name="Lutzoni F."/>
            <person name="Magnuson J."/>
            <person name="Mondo S."/>
            <person name="Nolan M."/>
            <person name="Ohm R."/>
            <person name="Pangilinan J."/>
            <person name="Park H.-J."/>
            <person name="Ramirez L."/>
            <person name="Alfaro M."/>
            <person name="Sun H."/>
            <person name="Tritt A."/>
            <person name="Yoshinaga Y."/>
            <person name="Zwiers L.-H."/>
            <person name="Turgeon B."/>
            <person name="Goodwin S."/>
            <person name="Spatafora J."/>
            <person name="Crous P."/>
            <person name="Grigoriev I."/>
        </authorList>
    </citation>
    <scope>NUCLEOTIDE SEQUENCE</scope>
    <source>
        <strain evidence="2">CBS 627.86</strain>
    </source>
</reference>
<evidence type="ECO:0000259" key="1">
    <source>
        <dbReference type="Pfam" id="PF06985"/>
    </source>
</evidence>
<evidence type="ECO:0000313" key="2">
    <source>
        <dbReference type="EMBL" id="KAF2122746.1"/>
    </source>
</evidence>
<name>A0A6A5ZU05_9PLEO</name>
<dbReference type="EMBL" id="ML977310">
    <property type="protein sequence ID" value="KAF2122746.1"/>
    <property type="molecule type" value="Genomic_DNA"/>
</dbReference>
<evidence type="ECO:0000313" key="3">
    <source>
        <dbReference type="Proteomes" id="UP000799770"/>
    </source>
</evidence>
<protein>
    <recommendedName>
        <fullName evidence="1">Heterokaryon incompatibility domain-containing protein</fullName>
    </recommendedName>
</protein>
<accession>A0A6A5ZU05</accession>
<gene>
    <name evidence="2" type="ORF">BDV96DRAFT_561309</name>
</gene>
<keyword evidence="3" id="KW-1185">Reference proteome</keyword>
<dbReference type="OrthoDB" id="3790621at2759"/>
<organism evidence="2 3">
    <name type="scientific">Lophiotrema nucula</name>
    <dbReference type="NCBI Taxonomy" id="690887"/>
    <lineage>
        <taxon>Eukaryota</taxon>
        <taxon>Fungi</taxon>
        <taxon>Dikarya</taxon>
        <taxon>Ascomycota</taxon>
        <taxon>Pezizomycotina</taxon>
        <taxon>Dothideomycetes</taxon>
        <taxon>Pleosporomycetidae</taxon>
        <taxon>Pleosporales</taxon>
        <taxon>Lophiotremataceae</taxon>
        <taxon>Lophiotrema</taxon>
    </lineage>
</organism>
<dbReference type="InterPro" id="IPR010730">
    <property type="entry name" value="HET"/>
</dbReference>